<evidence type="ECO:0000313" key="9">
    <source>
        <dbReference type="Proteomes" id="UP000541154"/>
    </source>
</evidence>
<accession>A0A8H6E208</accession>
<name>A0A8H6E208_PETAA</name>
<dbReference type="AlphaFoldDB" id="A0A8H6E208"/>
<feature type="transmembrane region" description="Helical" evidence="6">
    <location>
        <begin position="228"/>
        <end position="249"/>
    </location>
</feature>
<dbReference type="PANTHER" id="PTHR23501:SF33">
    <property type="entry name" value="MAJOR FACILITATOR SUPERFAMILY (MFS) PROFILE DOMAIN-CONTAINING PROTEIN"/>
    <property type="match status" value="1"/>
</dbReference>
<feature type="region of interest" description="Disordered" evidence="5">
    <location>
        <begin position="1"/>
        <end position="26"/>
    </location>
</feature>
<feature type="transmembrane region" description="Helical" evidence="6">
    <location>
        <begin position="34"/>
        <end position="58"/>
    </location>
</feature>
<reference evidence="8 9" key="1">
    <citation type="submission" date="2019-04" db="EMBL/GenBank/DDBJ databases">
        <title>Aspergillus burnettii sp. nov., novel species from soil in southeast Queensland.</title>
        <authorList>
            <person name="Gilchrist C.L.M."/>
            <person name="Pitt J.I."/>
            <person name="Lange L."/>
            <person name="Lacey H.J."/>
            <person name="Vuong D."/>
            <person name="Midgley D.J."/>
            <person name="Greenfield P."/>
            <person name="Bradbury M."/>
            <person name="Lacey E."/>
            <person name="Busk P.K."/>
            <person name="Pilgaard B."/>
            <person name="Chooi Y.H."/>
            <person name="Piggott A.M."/>
        </authorList>
    </citation>
    <scope>NUCLEOTIDE SEQUENCE [LARGE SCALE GENOMIC DNA]</scope>
    <source>
        <strain evidence="8 9">FRR 5400</strain>
    </source>
</reference>
<feature type="transmembrane region" description="Helical" evidence="6">
    <location>
        <begin position="332"/>
        <end position="351"/>
    </location>
</feature>
<feature type="transmembrane region" description="Helical" evidence="6">
    <location>
        <begin position="363"/>
        <end position="380"/>
    </location>
</feature>
<feature type="transmembrane region" description="Helical" evidence="6">
    <location>
        <begin position="392"/>
        <end position="413"/>
    </location>
</feature>
<dbReference type="Gene3D" id="1.20.1250.20">
    <property type="entry name" value="MFS general substrate transporter like domains"/>
    <property type="match status" value="2"/>
</dbReference>
<organism evidence="8 9">
    <name type="scientific">Petromyces alliaceus</name>
    <name type="common">Aspergillus alliaceus</name>
    <dbReference type="NCBI Taxonomy" id="209559"/>
    <lineage>
        <taxon>Eukaryota</taxon>
        <taxon>Fungi</taxon>
        <taxon>Dikarya</taxon>
        <taxon>Ascomycota</taxon>
        <taxon>Pezizomycotina</taxon>
        <taxon>Eurotiomycetes</taxon>
        <taxon>Eurotiomycetidae</taxon>
        <taxon>Eurotiales</taxon>
        <taxon>Aspergillaceae</taxon>
        <taxon>Aspergillus</taxon>
        <taxon>Aspergillus subgen. Circumdati</taxon>
    </lineage>
</organism>
<evidence type="ECO:0000256" key="3">
    <source>
        <dbReference type="ARBA" id="ARBA00022989"/>
    </source>
</evidence>
<feature type="transmembrane region" description="Helical" evidence="6">
    <location>
        <begin position="188"/>
        <end position="208"/>
    </location>
</feature>
<proteinExistence type="predicted"/>
<feature type="transmembrane region" description="Helical" evidence="6">
    <location>
        <begin position="100"/>
        <end position="119"/>
    </location>
</feature>
<feature type="transmembrane region" description="Helical" evidence="6">
    <location>
        <begin position="255"/>
        <end position="275"/>
    </location>
</feature>
<feature type="transmembrane region" description="Helical" evidence="6">
    <location>
        <begin position="497"/>
        <end position="516"/>
    </location>
</feature>
<dbReference type="PROSITE" id="PS50850">
    <property type="entry name" value="MFS"/>
    <property type="match status" value="1"/>
</dbReference>
<dbReference type="Proteomes" id="UP000541154">
    <property type="component" value="Unassembled WGS sequence"/>
</dbReference>
<evidence type="ECO:0000256" key="4">
    <source>
        <dbReference type="ARBA" id="ARBA00023136"/>
    </source>
</evidence>
<dbReference type="EMBL" id="SPNV01000321">
    <property type="protein sequence ID" value="KAF5856409.1"/>
    <property type="molecule type" value="Genomic_DNA"/>
</dbReference>
<gene>
    <name evidence="8" type="ORF">ETB97_007432</name>
</gene>
<dbReference type="GO" id="GO:0000329">
    <property type="term" value="C:fungal-type vacuole membrane"/>
    <property type="evidence" value="ECO:0007669"/>
    <property type="project" value="TreeGrafter"/>
</dbReference>
<comment type="caution">
    <text evidence="8">The sequence shown here is derived from an EMBL/GenBank/DDBJ whole genome shotgun (WGS) entry which is preliminary data.</text>
</comment>
<dbReference type="InterPro" id="IPR036259">
    <property type="entry name" value="MFS_trans_sf"/>
</dbReference>
<dbReference type="SUPFAM" id="SSF103473">
    <property type="entry name" value="MFS general substrate transporter"/>
    <property type="match status" value="1"/>
</dbReference>
<evidence type="ECO:0000313" key="8">
    <source>
        <dbReference type="EMBL" id="KAF5856409.1"/>
    </source>
</evidence>
<evidence type="ECO:0000259" key="7">
    <source>
        <dbReference type="PROSITE" id="PS50850"/>
    </source>
</evidence>
<keyword evidence="9" id="KW-1185">Reference proteome</keyword>
<dbReference type="Pfam" id="PF07690">
    <property type="entry name" value="MFS_1"/>
    <property type="match status" value="1"/>
</dbReference>
<comment type="subcellular location">
    <subcellularLocation>
        <location evidence="1">Membrane</location>
        <topology evidence="1">Multi-pass membrane protein</topology>
    </subcellularLocation>
</comment>
<evidence type="ECO:0000256" key="1">
    <source>
        <dbReference type="ARBA" id="ARBA00004141"/>
    </source>
</evidence>
<protein>
    <recommendedName>
        <fullName evidence="7">Major facilitator superfamily (MFS) profile domain-containing protein</fullName>
    </recommendedName>
</protein>
<feature type="transmembrane region" description="Helical" evidence="6">
    <location>
        <begin position="125"/>
        <end position="149"/>
    </location>
</feature>
<feature type="transmembrane region" description="Helical" evidence="6">
    <location>
        <begin position="161"/>
        <end position="182"/>
    </location>
</feature>
<feature type="transmembrane region" description="Helical" evidence="6">
    <location>
        <begin position="70"/>
        <end position="88"/>
    </location>
</feature>
<evidence type="ECO:0000256" key="5">
    <source>
        <dbReference type="SAM" id="MobiDB-lite"/>
    </source>
</evidence>
<feature type="transmembrane region" description="Helical" evidence="6">
    <location>
        <begin position="425"/>
        <end position="449"/>
    </location>
</feature>
<dbReference type="GO" id="GO:0015174">
    <property type="term" value="F:basic amino acid transmembrane transporter activity"/>
    <property type="evidence" value="ECO:0007669"/>
    <property type="project" value="TreeGrafter"/>
</dbReference>
<feature type="domain" description="Major facilitator superfamily (MFS) profile" evidence="7">
    <location>
        <begin position="35"/>
        <end position="514"/>
    </location>
</feature>
<dbReference type="InterPro" id="IPR011701">
    <property type="entry name" value="MFS"/>
</dbReference>
<dbReference type="InterPro" id="IPR020846">
    <property type="entry name" value="MFS_dom"/>
</dbReference>
<evidence type="ECO:0000256" key="6">
    <source>
        <dbReference type="SAM" id="Phobius"/>
    </source>
</evidence>
<keyword evidence="3 6" id="KW-1133">Transmembrane helix</keyword>
<sequence>MTADEESALLRSPTQESPESEIESRQKSERANKLVIYGSFIGVFIASADESLVISTWSSIASQFNRLSEGSWLLVAYNFGYCVSLPVYGTLSDIYGRKNVLLWAYSLFALSCLACGASGSLIQLILARVLAGVSGGGMISLVSIIITGLMPPDEVALFRAYANVVNVAGRSLGAPVGGFLIATLGWRWSFLGQFPLIMICLIVAYYGLPASLNQNKADSNHRASDLDFGGILSFATAVVILLFLIQSSSTTYAKQLLPCILGLALAIAAAIFLLVEAYWAKKPLIPLHLVKSSLGGYFMGQLLLITGRSALSSNMVPYFIRVEKATDFLASFTYVVTAVGVSVGGLISGAIIKRTKRYKTMTIVSLGSTVLLSILIYIRYRDGCFTWELFYLFPSGVANGVLFSTQFIGMSLTVPKERLATSIGIYYLSQQLGFIVGPAASVAVVQRLFASRVSDGLEGLKERQLIRQILNDLRFSETLPEEVQGIVRSSYLYGFQFVPLLGTVTTLIMLPITLWLKEERMRRNGR</sequence>
<evidence type="ECO:0000256" key="2">
    <source>
        <dbReference type="ARBA" id="ARBA00022692"/>
    </source>
</evidence>
<dbReference type="PANTHER" id="PTHR23501">
    <property type="entry name" value="MAJOR FACILITATOR SUPERFAMILY"/>
    <property type="match status" value="1"/>
</dbReference>
<keyword evidence="4 6" id="KW-0472">Membrane</keyword>
<keyword evidence="2 6" id="KW-0812">Transmembrane</keyword>